<keyword evidence="2" id="KW-0732">Signal</keyword>
<evidence type="ECO:0008006" key="5">
    <source>
        <dbReference type="Google" id="ProtNLM"/>
    </source>
</evidence>
<dbReference type="EMBL" id="FQWL01000001">
    <property type="protein sequence ID" value="SHG30069.1"/>
    <property type="molecule type" value="Genomic_DNA"/>
</dbReference>
<sequence>MKTCSYFTKTILVLMVVLLTACSAEDGATGPAGPQGPQGEQGIQGPAGTDGTDGIDGIDANSTVISSGWFEINTWDTDLSNFKFHRIPDLILTEFQRENSVILVYRRYQLVPTFTTIDLLPFYELDVTNGSIGLAIQSKVSGNGLFLQVQSFGRALVDEEFLGPETQFRYMVIEPESTADKSNTSDYSKMTYEEVVELLGINP</sequence>
<accession>A0A1M5IPV7</accession>
<evidence type="ECO:0000256" key="2">
    <source>
        <dbReference type="SAM" id="SignalP"/>
    </source>
</evidence>
<evidence type="ECO:0000256" key="1">
    <source>
        <dbReference type="SAM" id="MobiDB-lite"/>
    </source>
</evidence>
<feature type="signal peptide" evidence="2">
    <location>
        <begin position="1"/>
        <end position="24"/>
    </location>
</feature>
<keyword evidence="4" id="KW-1185">Reference proteome</keyword>
<organism evidence="3 4">
    <name type="scientific">Flagellimonas flava</name>
    <dbReference type="NCBI Taxonomy" id="570519"/>
    <lineage>
        <taxon>Bacteria</taxon>
        <taxon>Pseudomonadati</taxon>
        <taxon>Bacteroidota</taxon>
        <taxon>Flavobacteriia</taxon>
        <taxon>Flavobacteriales</taxon>
        <taxon>Flavobacteriaceae</taxon>
        <taxon>Flagellimonas</taxon>
    </lineage>
</organism>
<reference evidence="4" key="1">
    <citation type="submission" date="2016-11" db="EMBL/GenBank/DDBJ databases">
        <authorList>
            <person name="Varghese N."/>
            <person name="Submissions S."/>
        </authorList>
    </citation>
    <scope>NUCLEOTIDE SEQUENCE [LARGE SCALE GENOMIC DNA]</scope>
    <source>
        <strain evidence="4">DSM 22638</strain>
    </source>
</reference>
<dbReference type="Gene3D" id="1.20.5.320">
    <property type="entry name" value="6-Phosphogluconate Dehydrogenase, domain 3"/>
    <property type="match status" value="1"/>
</dbReference>
<name>A0A1M5IPV7_9FLAO</name>
<feature type="chain" id="PRO_5009911161" description="Collagen triple helix repeat-containing protein" evidence="2">
    <location>
        <begin position="25"/>
        <end position="203"/>
    </location>
</feature>
<evidence type="ECO:0000313" key="4">
    <source>
        <dbReference type="Proteomes" id="UP000184532"/>
    </source>
</evidence>
<dbReference type="RefSeq" id="WP_073176624.1">
    <property type="nucleotide sequence ID" value="NZ_FQWL01000001.1"/>
</dbReference>
<dbReference type="Proteomes" id="UP000184532">
    <property type="component" value="Unassembled WGS sequence"/>
</dbReference>
<feature type="region of interest" description="Disordered" evidence="1">
    <location>
        <begin position="28"/>
        <end position="52"/>
    </location>
</feature>
<protein>
    <recommendedName>
        <fullName evidence="5">Collagen triple helix repeat-containing protein</fullName>
    </recommendedName>
</protein>
<evidence type="ECO:0000313" key="3">
    <source>
        <dbReference type="EMBL" id="SHG30069.1"/>
    </source>
</evidence>
<gene>
    <name evidence="3" type="ORF">SAMN04488116_0840</name>
</gene>
<proteinExistence type="predicted"/>
<dbReference type="AlphaFoldDB" id="A0A1M5IPV7"/>
<dbReference type="PROSITE" id="PS51257">
    <property type="entry name" value="PROKAR_LIPOPROTEIN"/>
    <property type="match status" value="1"/>
</dbReference>
<dbReference type="STRING" id="570519.SAMN04488116_0840"/>